<dbReference type="SUPFAM" id="SSF52821">
    <property type="entry name" value="Rhodanese/Cell cycle control phosphatase"/>
    <property type="match status" value="1"/>
</dbReference>
<dbReference type="EMBL" id="JAUNQW010000001">
    <property type="protein sequence ID" value="MDO5456728.1"/>
    <property type="molecule type" value="Genomic_DNA"/>
</dbReference>
<evidence type="ECO:0000313" key="3">
    <source>
        <dbReference type="EMBL" id="MDO5456728.1"/>
    </source>
</evidence>
<keyword evidence="1" id="KW-0472">Membrane</keyword>
<dbReference type="SMART" id="SM00450">
    <property type="entry name" value="RHOD"/>
    <property type="match status" value="1"/>
</dbReference>
<evidence type="ECO:0000313" key="4">
    <source>
        <dbReference type="Proteomes" id="UP001171751"/>
    </source>
</evidence>
<dbReference type="InterPro" id="IPR001763">
    <property type="entry name" value="Rhodanese-like_dom"/>
</dbReference>
<comment type="caution">
    <text evidence="3">The sequence shown here is derived from an EMBL/GenBank/DDBJ whole genome shotgun (WGS) entry which is preliminary data.</text>
</comment>
<evidence type="ECO:0000259" key="2">
    <source>
        <dbReference type="PROSITE" id="PS50206"/>
    </source>
</evidence>
<dbReference type="PROSITE" id="PS50206">
    <property type="entry name" value="RHODANESE_3"/>
    <property type="match status" value="1"/>
</dbReference>
<dbReference type="PANTHER" id="PTHR43031:SF18">
    <property type="entry name" value="RHODANESE-RELATED SULFURTRANSFERASES"/>
    <property type="match status" value="1"/>
</dbReference>
<sequence length="131" mass="15365">MDINQIIVILLILLVVGALIYFAVQYYRGSKAAVRLEPDEFSKDLRRVQLVDLREKDDYDSGHILGARNIPMTQLKMRIEEMRRDKPVYLYEEGETLTRRAALTLQKEGFSKIYRLKGGYKGWEGRIKRNK</sequence>
<organism evidence="3 4">
    <name type="scientific">Atopococcus tabaci</name>
    <dbReference type="NCBI Taxonomy" id="269774"/>
    <lineage>
        <taxon>Bacteria</taxon>
        <taxon>Bacillati</taxon>
        <taxon>Bacillota</taxon>
        <taxon>Bacilli</taxon>
        <taxon>Lactobacillales</taxon>
        <taxon>Carnobacteriaceae</taxon>
        <taxon>Atopococcus</taxon>
    </lineage>
</organism>
<dbReference type="Pfam" id="PF00581">
    <property type="entry name" value="Rhodanese"/>
    <property type="match status" value="1"/>
</dbReference>
<name>A0AA43UA08_9LACT</name>
<dbReference type="InterPro" id="IPR036873">
    <property type="entry name" value="Rhodanese-like_dom_sf"/>
</dbReference>
<reference evidence="3" key="1">
    <citation type="submission" date="2023-07" db="EMBL/GenBank/DDBJ databases">
        <title>Between Cages and Wild: Unraveling the Impact of Captivity on Animal Microbiomes and Antimicrobial Resistance.</title>
        <authorList>
            <person name="Schmartz G.P."/>
            <person name="Rehner J."/>
            <person name="Schuff M.J."/>
            <person name="Becker S.L."/>
            <person name="Kravczyk M."/>
            <person name="Gurevich A."/>
            <person name="Francke R."/>
            <person name="Mueller R."/>
            <person name="Keller V."/>
            <person name="Keller A."/>
        </authorList>
    </citation>
    <scope>NUCLEOTIDE SEQUENCE</scope>
    <source>
        <strain evidence="3">S39M_St_73</strain>
    </source>
</reference>
<dbReference type="InterPro" id="IPR050229">
    <property type="entry name" value="GlpE_sulfurtransferase"/>
</dbReference>
<dbReference type="CDD" id="cd00158">
    <property type="entry name" value="RHOD"/>
    <property type="match status" value="1"/>
</dbReference>
<dbReference type="Proteomes" id="UP001171751">
    <property type="component" value="Unassembled WGS sequence"/>
</dbReference>
<accession>A0AA43UA08</accession>
<dbReference type="Gene3D" id="3.40.250.10">
    <property type="entry name" value="Rhodanese-like domain"/>
    <property type="match status" value="1"/>
</dbReference>
<proteinExistence type="predicted"/>
<gene>
    <name evidence="3" type="ORF">Q4F26_00140</name>
</gene>
<keyword evidence="1" id="KW-1133">Transmembrane helix</keyword>
<keyword evidence="4" id="KW-1185">Reference proteome</keyword>
<evidence type="ECO:0000256" key="1">
    <source>
        <dbReference type="SAM" id="Phobius"/>
    </source>
</evidence>
<protein>
    <submittedName>
        <fullName evidence="3">Rhodanese-like domain-containing protein</fullName>
    </submittedName>
</protein>
<dbReference type="AlphaFoldDB" id="A0AA43UA08"/>
<keyword evidence="1" id="KW-0812">Transmembrane</keyword>
<feature type="transmembrane region" description="Helical" evidence="1">
    <location>
        <begin position="6"/>
        <end position="27"/>
    </location>
</feature>
<dbReference type="PANTHER" id="PTHR43031">
    <property type="entry name" value="FAD-DEPENDENT OXIDOREDUCTASE"/>
    <property type="match status" value="1"/>
</dbReference>
<feature type="domain" description="Rhodanese" evidence="2">
    <location>
        <begin position="44"/>
        <end position="128"/>
    </location>
</feature>